<dbReference type="PROSITE" id="PS51892">
    <property type="entry name" value="SUBTILASE"/>
    <property type="match status" value="1"/>
</dbReference>
<dbReference type="PROSITE" id="PS00136">
    <property type="entry name" value="SUBTILASE_ASP"/>
    <property type="match status" value="1"/>
</dbReference>
<feature type="compositionally biased region" description="Low complexity" evidence="7">
    <location>
        <begin position="754"/>
        <end position="790"/>
    </location>
</feature>
<feature type="compositionally biased region" description="Pro residues" evidence="7">
    <location>
        <begin position="646"/>
        <end position="666"/>
    </location>
</feature>
<dbReference type="Proteomes" id="UP001589748">
    <property type="component" value="Unassembled WGS sequence"/>
</dbReference>
<dbReference type="PANTHER" id="PTHR43806">
    <property type="entry name" value="PEPTIDASE S8"/>
    <property type="match status" value="1"/>
</dbReference>
<reference evidence="10 11" key="1">
    <citation type="submission" date="2024-09" db="EMBL/GenBank/DDBJ databases">
        <authorList>
            <person name="Sun Q."/>
            <person name="Mori K."/>
        </authorList>
    </citation>
    <scope>NUCLEOTIDE SEQUENCE [LARGE SCALE GENOMIC DNA]</scope>
    <source>
        <strain evidence="10 11">TISTR 1856</strain>
    </source>
</reference>
<feature type="domain" description="Peptidase S8/S53" evidence="8">
    <location>
        <begin position="241"/>
        <end position="498"/>
    </location>
</feature>
<feature type="domain" description="IPT/TIG" evidence="9">
    <location>
        <begin position="798"/>
        <end position="869"/>
    </location>
</feature>
<dbReference type="RefSeq" id="WP_380155390.1">
    <property type="nucleotide sequence ID" value="NZ_JBHMDM010000003.1"/>
</dbReference>
<dbReference type="PANTHER" id="PTHR43806:SF11">
    <property type="entry name" value="CEREVISIN-RELATED"/>
    <property type="match status" value="1"/>
</dbReference>
<evidence type="ECO:0000313" key="10">
    <source>
        <dbReference type="EMBL" id="MFB9376585.1"/>
    </source>
</evidence>
<feature type="compositionally biased region" description="Low complexity" evidence="7">
    <location>
        <begin position="884"/>
        <end position="902"/>
    </location>
</feature>
<protein>
    <submittedName>
        <fullName evidence="10">S8 family serine peptidase</fullName>
    </submittedName>
</protein>
<evidence type="ECO:0000256" key="7">
    <source>
        <dbReference type="SAM" id="MobiDB-lite"/>
    </source>
</evidence>
<dbReference type="CDD" id="cd00102">
    <property type="entry name" value="IPT"/>
    <property type="match status" value="1"/>
</dbReference>
<dbReference type="InterPro" id="IPR023827">
    <property type="entry name" value="Peptidase_S8_Asp-AS"/>
</dbReference>
<dbReference type="SUPFAM" id="SSF52743">
    <property type="entry name" value="Subtilisin-like"/>
    <property type="match status" value="1"/>
</dbReference>
<keyword evidence="3 5" id="KW-0378">Hydrolase</keyword>
<evidence type="ECO:0000256" key="6">
    <source>
        <dbReference type="RuleBase" id="RU003355"/>
    </source>
</evidence>
<dbReference type="EMBL" id="JBHMDM010000003">
    <property type="protein sequence ID" value="MFB9376585.1"/>
    <property type="molecule type" value="Genomic_DNA"/>
</dbReference>
<dbReference type="PROSITE" id="PS00138">
    <property type="entry name" value="SUBTILASE_SER"/>
    <property type="match status" value="1"/>
</dbReference>
<dbReference type="Gene3D" id="3.40.50.200">
    <property type="entry name" value="Peptidase S8/S53 domain"/>
    <property type="match status" value="1"/>
</dbReference>
<evidence type="ECO:0000256" key="3">
    <source>
        <dbReference type="ARBA" id="ARBA00022801"/>
    </source>
</evidence>
<evidence type="ECO:0000256" key="4">
    <source>
        <dbReference type="ARBA" id="ARBA00022825"/>
    </source>
</evidence>
<dbReference type="SUPFAM" id="SSF81296">
    <property type="entry name" value="E set domains"/>
    <property type="match status" value="1"/>
</dbReference>
<dbReference type="InterPro" id="IPR015500">
    <property type="entry name" value="Peptidase_S8_subtilisin-rel"/>
</dbReference>
<evidence type="ECO:0000313" key="11">
    <source>
        <dbReference type="Proteomes" id="UP001589748"/>
    </source>
</evidence>
<evidence type="ECO:0000259" key="8">
    <source>
        <dbReference type="Pfam" id="PF00082"/>
    </source>
</evidence>
<evidence type="ECO:0000256" key="2">
    <source>
        <dbReference type="ARBA" id="ARBA00022670"/>
    </source>
</evidence>
<keyword evidence="11" id="KW-1185">Reference proteome</keyword>
<accession>A0ABV5LR79</accession>
<name>A0ABV5LR79_9ACTN</name>
<feature type="compositionally biased region" description="Low complexity" evidence="7">
    <location>
        <begin position="1"/>
        <end position="17"/>
    </location>
</feature>
<dbReference type="InterPro" id="IPR014756">
    <property type="entry name" value="Ig_E-set"/>
</dbReference>
<dbReference type="InterPro" id="IPR036852">
    <property type="entry name" value="Peptidase_S8/S53_dom_sf"/>
</dbReference>
<keyword evidence="2 5" id="KW-0645">Protease</keyword>
<feature type="active site" description="Charge relay system" evidence="5">
    <location>
        <position position="465"/>
    </location>
</feature>
<dbReference type="PRINTS" id="PR00723">
    <property type="entry name" value="SUBTILISIN"/>
</dbReference>
<dbReference type="InterPro" id="IPR000209">
    <property type="entry name" value="Peptidase_S8/S53_dom"/>
</dbReference>
<dbReference type="Pfam" id="PF00082">
    <property type="entry name" value="Peptidase_S8"/>
    <property type="match status" value="1"/>
</dbReference>
<feature type="region of interest" description="Disordered" evidence="7">
    <location>
        <begin position="644"/>
        <end position="792"/>
    </location>
</feature>
<feature type="region of interest" description="Disordered" evidence="7">
    <location>
        <begin position="1"/>
        <end position="24"/>
    </location>
</feature>
<evidence type="ECO:0000259" key="9">
    <source>
        <dbReference type="Pfam" id="PF01833"/>
    </source>
</evidence>
<gene>
    <name evidence="10" type="ORF">ACFFVI_06355</name>
</gene>
<feature type="active site" description="Charge relay system" evidence="5">
    <location>
        <position position="306"/>
    </location>
</feature>
<feature type="region of interest" description="Disordered" evidence="7">
    <location>
        <begin position="884"/>
        <end position="942"/>
    </location>
</feature>
<evidence type="ECO:0000256" key="5">
    <source>
        <dbReference type="PROSITE-ProRule" id="PRU01240"/>
    </source>
</evidence>
<dbReference type="InterPro" id="IPR013783">
    <property type="entry name" value="Ig-like_fold"/>
</dbReference>
<comment type="similarity">
    <text evidence="1 5 6">Belongs to the peptidase S8 family.</text>
</comment>
<keyword evidence="4 5" id="KW-0720">Serine protease</keyword>
<dbReference type="Gene3D" id="2.60.40.10">
    <property type="entry name" value="Immunoglobulins"/>
    <property type="match status" value="1"/>
</dbReference>
<organism evidence="10 11">
    <name type="scientific">Kineococcus gynurae</name>
    <dbReference type="NCBI Taxonomy" id="452979"/>
    <lineage>
        <taxon>Bacteria</taxon>
        <taxon>Bacillati</taxon>
        <taxon>Actinomycetota</taxon>
        <taxon>Actinomycetes</taxon>
        <taxon>Kineosporiales</taxon>
        <taxon>Kineosporiaceae</taxon>
        <taxon>Kineococcus</taxon>
    </lineage>
</organism>
<sequence>MSPSPARAAGERSSGAALQSGSDAAEHDPVRTFLAGGLAAALVLTATVAAVLGPGQDRPALAAGLGPGDGLDRFVVTVDDGAGAGARPALPAVDPTLLDLAHADLGRGGEFEGHDDATWYVTDASSRRVSLPGAPLAPAPVDDPVRRLLEAVPGVASAQPLTDGTLLVATSTGSAALTAVPGVGAVRPSLQATLDGAADPGDPLFGRYGWNLRNTGRNAYDGRAVVGADVAAPDGWGSGRGAGTVVAVIDTGFASGHEDLQGALWTNPDQPCNSVDSDGNGKAGDCHGWNFYANSPAVDNAGFNAHGVMVSGTIAARADNGRGSAGVAPEATIMPLAVGGGSTLDMNLAAQAIRYAVDNGADVVNCSFGAGGVTDLFRSAVAYAGSKGVLVVASAGNDSADRDARPTYPASLTEPAIVAVGSSTSADTVAAHSAYGSRTVDLFAPGELTVAPERAGGYTVWSGTSDAAPHVAAAVALYRAAHRGWTAAEIKAALLAGTTKVPAFAGRSVSGGRLSLAALGTDAVSWSFSGAGTVPADGQFPVVSLGSGAGAGAYALRGTLVTEQDGDLWAAAGVPVTVDGVTTTTDDRGEFSVDLGRRSSFGTARVGLGFALPVGGFALGTRLQRDGNDLGAARWVPLVVTEPTATPVPTPAPVPSTTPAPSPAPSTPGGSAPTPGAPAPTTPGGGPGPGVSAPGGSRPSTGSPAPVNPVPTNPVPTNPAPANPAPANPAPANPAPANPAPANPAPLNPPAGSPNPSAGAANPATPSTRPTGPASGPATGPAPAPTRTTFGGVGRFRVTSLAPSTVSTTGGQVVVTGSDLDGVRAVRVGDTAPARIVSAAPDRLVVQVPARVPGAYDVTIFAPDLSSSVLPAALTYVAPAAGPGAGPAAPGNPVPGAQNPGAQNPSAQNPGPQNPGAQDPSVPAPGPTARPTTTVGPGGLRLVRRDDLPAALRADGALWRTSGCESACGGLRV</sequence>
<feature type="active site" description="Charge relay system" evidence="5">
    <location>
        <position position="250"/>
    </location>
</feature>
<dbReference type="InterPro" id="IPR002909">
    <property type="entry name" value="IPT_dom"/>
</dbReference>
<dbReference type="InterPro" id="IPR050131">
    <property type="entry name" value="Peptidase_S8_subtilisin-like"/>
</dbReference>
<proteinExistence type="inferred from homology"/>
<evidence type="ECO:0000256" key="1">
    <source>
        <dbReference type="ARBA" id="ARBA00011073"/>
    </source>
</evidence>
<dbReference type="Pfam" id="PF01833">
    <property type="entry name" value="TIG"/>
    <property type="match status" value="1"/>
</dbReference>
<comment type="caution">
    <text evidence="10">The sequence shown here is derived from an EMBL/GenBank/DDBJ whole genome shotgun (WGS) entry which is preliminary data.</text>
</comment>
<feature type="compositionally biased region" description="Pro residues" evidence="7">
    <location>
        <begin position="706"/>
        <end position="753"/>
    </location>
</feature>
<dbReference type="InterPro" id="IPR023828">
    <property type="entry name" value="Peptidase_S8_Ser-AS"/>
</dbReference>